<dbReference type="EMBL" id="JAOQJZ010000012">
    <property type="protein sequence ID" value="MCU6706513.1"/>
    <property type="molecule type" value="Genomic_DNA"/>
</dbReference>
<name>A0AAE3LI61_9FIRM</name>
<dbReference type="RefSeq" id="WP_022287813.1">
    <property type="nucleotide sequence ID" value="NZ_JAOQJZ010000012.1"/>
</dbReference>
<protein>
    <submittedName>
        <fullName evidence="1">Uncharacterized protein</fullName>
    </submittedName>
</protein>
<gene>
    <name evidence="1" type="ORF">OCV57_11335</name>
</gene>
<dbReference type="Proteomes" id="UP001208131">
    <property type="component" value="Unassembled WGS sequence"/>
</dbReference>
<proteinExistence type="predicted"/>
<evidence type="ECO:0000313" key="1">
    <source>
        <dbReference type="EMBL" id="MCU6706513.1"/>
    </source>
</evidence>
<dbReference type="AlphaFoldDB" id="A0AAE3LI61"/>
<keyword evidence="2" id="KW-1185">Reference proteome</keyword>
<accession>A0AAE3LI61</accession>
<reference evidence="1 2" key="1">
    <citation type="journal article" date="2021" name="ISME Commun">
        <title>Automated analysis of genomic sequences facilitates high-throughput and comprehensive description of bacteria.</title>
        <authorList>
            <person name="Hitch T.C.A."/>
        </authorList>
    </citation>
    <scope>NUCLEOTIDE SEQUENCE [LARGE SCALE GENOMIC DNA]</scope>
    <source>
        <strain evidence="1 2">Sanger_31</strain>
    </source>
</reference>
<organism evidence="1 2">
    <name type="scientific">Hominimerdicola aceti</name>
    <dbReference type="NCBI Taxonomy" id="2981726"/>
    <lineage>
        <taxon>Bacteria</taxon>
        <taxon>Bacillati</taxon>
        <taxon>Bacillota</taxon>
        <taxon>Clostridia</taxon>
        <taxon>Eubacteriales</taxon>
        <taxon>Oscillospiraceae</taxon>
        <taxon>Hominimerdicola</taxon>
    </lineage>
</organism>
<evidence type="ECO:0000313" key="2">
    <source>
        <dbReference type="Proteomes" id="UP001208131"/>
    </source>
</evidence>
<sequence length="70" mass="8073">MAKKSYFGNRISPSCSYCLFGNRSREGNKVLCEKQGLVDADYSCKKWVYDPIKRVPKKQLNIPNQEDDVI</sequence>
<comment type="caution">
    <text evidence="1">The sequence shown here is derived from an EMBL/GenBank/DDBJ whole genome shotgun (WGS) entry which is preliminary data.</text>
</comment>